<reference evidence="1 2" key="1">
    <citation type="submission" date="2016-03" db="EMBL/GenBank/DDBJ databases">
        <title>Comparative genomics of human isolates of Fusobacterium necrophorum.</title>
        <authorList>
            <person name="Jensen A."/>
            <person name="Bank S."/>
            <person name="Andersen P.S."/>
            <person name="Kristensen L.H."/>
            <person name="Prag J."/>
        </authorList>
    </citation>
    <scope>NUCLEOTIDE SEQUENCE [LARGE SCALE GENOMIC DNA]</scope>
    <source>
        <strain evidence="1 2">LS_1264</strain>
    </source>
</reference>
<protein>
    <submittedName>
        <fullName evidence="1">Uncharacterized protein</fullName>
    </submittedName>
</protein>
<sequence>MKTEILEKIQHLINSKKNIIAEQEYIKKSEEARIVFGGTHSFPYISQEHFFKLKEHAVNYYNDRIREIDTELKRLMKECIEEN</sequence>
<comment type="caution">
    <text evidence="1">The sequence shown here is derived from an EMBL/GenBank/DDBJ whole genome shotgun (WGS) entry which is preliminary data.</text>
</comment>
<dbReference type="Proteomes" id="UP000075816">
    <property type="component" value="Unassembled WGS sequence"/>
</dbReference>
<proteinExistence type="predicted"/>
<dbReference type="RefSeq" id="WP_062680649.1">
    <property type="nucleotide sequence ID" value="NZ_CAXOVC010000002.1"/>
</dbReference>
<accession>A0A162J5Y9</accession>
<name>A0A162J5Y9_9FUSO</name>
<organism evidence="1 2">
    <name type="scientific">Fusobacterium necrophorum subsp. funduliforme</name>
    <dbReference type="NCBI Taxonomy" id="143387"/>
    <lineage>
        <taxon>Bacteria</taxon>
        <taxon>Fusobacteriati</taxon>
        <taxon>Fusobacteriota</taxon>
        <taxon>Fusobacteriia</taxon>
        <taxon>Fusobacteriales</taxon>
        <taxon>Fusobacteriaceae</taxon>
        <taxon>Fusobacterium</taxon>
    </lineage>
</organism>
<dbReference type="EMBL" id="LVEA01000001">
    <property type="protein sequence ID" value="KYL05196.1"/>
    <property type="molecule type" value="Genomic_DNA"/>
</dbReference>
<dbReference type="AlphaFoldDB" id="A0A162J5Y9"/>
<evidence type="ECO:0000313" key="1">
    <source>
        <dbReference type="EMBL" id="KYL05196.1"/>
    </source>
</evidence>
<evidence type="ECO:0000313" key="2">
    <source>
        <dbReference type="Proteomes" id="UP000075816"/>
    </source>
</evidence>
<gene>
    <name evidence="1" type="ORF">A2J07_00240</name>
</gene>